<sequence length="101" mass="11333">MGNPGQYTQQPLFNEGSRPIAIKWAGFVLIFRFPHHTTHQPAGILTGHINTVNQRSPSTPSVSVVEWMLLFSLFHCSRYVATFLFHVRKPVAAGPLIKTHP</sequence>
<accession>A0AAV4W880</accession>
<evidence type="ECO:0000313" key="2">
    <source>
        <dbReference type="Proteomes" id="UP001054837"/>
    </source>
</evidence>
<keyword evidence="2" id="KW-1185">Reference proteome</keyword>
<protein>
    <submittedName>
        <fullName evidence="1">Uncharacterized protein</fullName>
    </submittedName>
</protein>
<dbReference type="Proteomes" id="UP001054837">
    <property type="component" value="Unassembled WGS sequence"/>
</dbReference>
<gene>
    <name evidence="1" type="ORF">CDAR_475141</name>
</gene>
<organism evidence="1 2">
    <name type="scientific">Caerostris darwini</name>
    <dbReference type="NCBI Taxonomy" id="1538125"/>
    <lineage>
        <taxon>Eukaryota</taxon>
        <taxon>Metazoa</taxon>
        <taxon>Ecdysozoa</taxon>
        <taxon>Arthropoda</taxon>
        <taxon>Chelicerata</taxon>
        <taxon>Arachnida</taxon>
        <taxon>Araneae</taxon>
        <taxon>Araneomorphae</taxon>
        <taxon>Entelegynae</taxon>
        <taxon>Araneoidea</taxon>
        <taxon>Araneidae</taxon>
        <taxon>Caerostris</taxon>
    </lineage>
</organism>
<dbReference type="EMBL" id="BPLQ01014290">
    <property type="protein sequence ID" value="GIY78872.1"/>
    <property type="molecule type" value="Genomic_DNA"/>
</dbReference>
<dbReference type="AlphaFoldDB" id="A0AAV4W880"/>
<reference evidence="1 2" key="1">
    <citation type="submission" date="2021-06" db="EMBL/GenBank/DDBJ databases">
        <title>Caerostris darwini draft genome.</title>
        <authorList>
            <person name="Kono N."/>
            <person name="Arakawa K."/>
        </authorList>
    </citation>
    <scope>NUCLEOTIDE SEQUENCE [LARGE SCALE GENOMIC DNA]</scope>
</reference>
<name>A0AAV4W880_9ARAC</name>
<comment type="caution">
    <text evidence="1">The sequence shown here is derived from an EMBL/GenBank/DDBJ whole genome shotgun (WGS) entry which is preliminary data.</text>
</comment>
<evidence type="ECO:0000313" key="1">
    <source>
        <dbReference type="EMBL" id="GIY78872.1"/>
    </source>
</evidence>
<proteinExistence type="predicted"/>